<dbReference type="GO" id="GO:0005811">
    <property type="term" value="C:lipid droplet"/>
    <property type="evidence" value="ECO:0007669"/>
    <property type="project" value="UniProtKB-SubCell"/>
</dbReference>
<keyword evidence="3" id="KW-0551">Lipid droplet</keyword>
<dbReference type="Proteomes" id="UP000515163">
    <property type="component" value="Unplaced"/>
</dbReference>
<keyword evidence="6" id="KW-1185">Reference proteome</keyword>
<dbReference type="PIRSF" id="PIRSF036881">
    <property type="entry name" value="PAT"/>
    <property type="match status" value="1"/>
</dbReference>
<proteinExistence type="inferred from homology"/>
<dbReference type="GO" id="GO:0019915">
    <property type="term" value="P:lipid storage"/>
    <property type="evidence" value="ECO:0007669"/>
    <property type="project" value="TreeGrafter"/>
</dbReference>
<evidence type="ECO:0000256" key="3">
    <source>
        <dbReference type="ARBA" id="ARBA00022677"/>
    </source>
</evidence>
<dbReference type="GO" id="GO:0005829">
    <property type="term" value="C:cytosol"/>
    <property type="evidence" value="ECO:0007669"/>
    <property type="project" value="TreeGrafter"/>
</dbReference>
<dbReference type="OrthoDB" id="376826at2759"/>
<sequence length="371" mass="40350">MAAAEVQAPLEQDNAMESSENKSFSSRLYELPVVVAAIEQLGQLYGTVKERNSVTKMACNAGESTLSVVTSVSKPIIEKATNTAFTLATPVVGKVEDPVGTIDHVASETLSKVEEKFPIITKSPTEIAEITKSAVTSRAYGYYENVQNLGITKIAVERANDLVSFTELVAEIALPTDGTCKEDMDELAEADNDRDQGLVVRAKHLGSRVTRRGKRKLLTYKPVKATADVLACANERLHGVADMSADAGKKVYDAYMYIPNTAVKISGEVIVSAKEFVFAFSNAHDVKDLPAAILNLSKKAVDPLSNMKDSVMAYVFVPSQVVTEYVLSSRPVQWIIPQVVSTEDMSNLEISMEEIEDDLSDSDKAKESEIK</sequence>
<dbReference type="RefSeq" id="XP_031553490.1">
    <property type="nucleotide sequence ID" value="XM_031697630.1"/>
</dbReference>
<dbReference type="PANTHER" id="PTHR14024:SF49">
    <property type="entry name" value="LIPID STORAGE DROPLETS SURFACE-BINDING PROTEIN 1"/>
    <property type="match status" value="1"/>
</dbReference>
<accession>A0A6P8HLJ6</accession>
<evidence type="ECO:0000256" key="2">
    <source>
        <dbReference type="ARBA" id="ARBA00006311"/>
    </source>
</evidence>
<dbReference type="KEGG" id="aten:116290565"/>
<name>A0A6P8HLJ6_ACTTE</name>
<dbReference type="GO" id="GO:0010890">
    <property type="term" value="P:positive regulation of triglyceride storage"/>
    <property type="evidence" value="ECO:0007669"/>
    <property type="project" value="TreeGrafter"/>
</dbReference>
<feature type="region of interest" description="Disordered" evidence="5">
    <location>
        <begin position="1"/>
        <end position="21"/>
    </location>
</feature>
<gene>
    <name evidence="7" type="primary">LOC116290565</name>
</gene>
<organism evidence="6 7">
    <name type="scientific">Actinia tenebrosa</name>
    <name type="common">Australian red waratah sea anemone</name>
    <dbReference type="NCBI Taxonomy" id="6105"/>
    <lineage>
        <taxon>Eukaryota</taxon>
        <taxon>Metazoa</taxon>
        <taxon>Cnidaria</taxon>
        <taxon>Anthozoa</taxon>
        <taxon>Hexacorallia</taxon>
        <taxon>Actiniaria</taxon>
        <taxon>Actiniidae</taxon>
        <taxon>Actinia</taxon>
    </lineage>
</organism>
<evidence type="ECO:0000313" key="7">
    <source>
        <dbReference type="RefSeq" id="XP_031553490.1"/>
    </source>
</evidence>
<dbReference type="InParanoid" id="A0A6P8HLJ6"/>
<dbReference type="Pfam" id="PF03036">
    <property type="entry name" value="Perilipin"/>
    <property type="match status" value="1"/>
</dbReference>
<comment type="subcellular location">
    <subcellularLocation>
        <location evidence="1">Lipid droplet</location>
    </subcellularLocation>
</comment>
<evidence type="ECO:0000313" key="6">
    <source>
        <dbReference type="Proteomes" id="UP000515163"/>
    </source>
</evidence>
<dbReference type="GeneID" id="116290565"/>
<dbReference type="PANTHER" id="PTHR14024">
    <property type="entry name" value="PERILIPIN"/>
    <property type="match status" value="1"/>
</dbReference>
<comment type="similarity">
    <text evidence="2 4">Belongs to the perilipin family.</text>
</comment>
<dbReference type="AlphaFoldDB" id="A0A6P8HLJ6"/>
<evidence type="ECO:0000256" key="4">
    <source>
        <dbReference type="PIRNR" id="PIRNR036881"/>
    </source>
</evidence>
<evidence type="ECO:0000256" key="1">
    <source>
        <dbReference type="ARBA" id="ARBA00004502"/>
    </source>
</evidence>
<evidence type="ECO:0000256" key="5">
    <source>
        <dbReference type="SAM" id="MobiDB-lite"/>
    </source>
</evidence>
<reference evidence="7" key="1">
    <citation type="submission" date="2025-08" db="UniProtKB">
        <authorList>
            <consortium name="RefSeq"/>
        </authorList>
    </citation>
    <scope>IDENTIFICATION</scope>
    <source>
        <tissue evidence="7">Tentacle</tissue>
    </source>
</reference>
<protein>
    <submittedName>
        <fullName evidence="7">Uncharacterized protein LOC116290565</fullName>
    </submittedName>
</protein>
<dbReference type="InterPro" id="IPR004279">
    <property type="entry name" value="Perilipin"/>
</dbReference>